<dbReference type="GO" id="GO:0004721">
    <property type="term" value="F:phosphoprotein phosphatase activity"/>
    <property type="evidence" value="ECO:0007669"/>
    <property type="project" value="InterPro"/>
</dbReference>
<dbReference type="PATRIC" id="fig|1423783.4.peg.1854"/>
<dbReference type="Proteomes" id="UP000051922">
    <property type="component" value="Unassembled WGS sequence"/>
</dbReference>
<dbReference type="InterPro" id="IPR026893">
    <property type="entry name" value="Tyr/Ser_Pase_IphP-type"/>
</dbReference>
<accession>A0A0R1U313</accession>
<evidence type="ECO:0000313" key="1">
    <source>
        <dbReference type="EMBL" id="KRL85635.1"/>
    </source>
</evidence>
<dbReference type="RefSeq" id="WP_056957007.1">
    <property type="nucleotide sequence ID" value="NZ_AZFJ01000052.1"/>
</dbReference>
<evidence type="ECO:0008006" key="3">
    <source>
        <dbReference type="Google" id="ProtNLM"/>
    </source>
</evidence>
<dbReference type="PROSITE" id="PS00383">
    <property type="entry name" value="TYR_PHOSPHATASE_1"/>
    <property type="match status" value="1"/>
</dbReference>
<dbReference type="AlphaFoldDB" id="A0A0R1U313"/>
<dbReference type="OrthoDB" id="1188001at2"/>
<protein>
    <recommendedName>
        <fullName evidence="3">Protein tyrosine phosphatase</fullName>
    </recommendedName>
</protein>
<dbReference type="InterPro" id="IPR016130">
    <property type="entry name" value="Tyr_Pase_AS"/>
</dbReference>
<organism evidence="1 2">
    <name type="scientific">Lacticaseibacillus pantheris DSM 15945 = JCM 12539 = NBRC 106106</name>
    <dbReference type="NCBI Taxonomy" id="1423783"/>
    <lineage>
        <taxon>Bacteria</taxon>
        <taxon>Bacillati</taxon>
        <taxon>Bacillota</taxon>
        <taxon>Bacilli</taxon>
        <taxon>Lactobacillales</taxon>
        <taxon>Lactobacillaceae</taxon>
        <taxon>Lacticaseibacillus</taxon>
    </lineage>
</organism>
<dbReference type="EMBL" id="AZFJ01000052">
    <property type="protein sequence ID" value="KRL85635.1"/>
    <property type="molecule type" value="Genomic_DNA"/>
</dbReference>
<proteinExistence type="predicted"/>
<dbReference type="Gene3D" id="3.90.190.10">
    <property type="entry name" value="Protein tyrosine phosphatase superfamily"/>
    <property type="match status" value="1"/>
</dbReference>
<sequence>MTNERVLSIPNAINLRELGGYPTSSGRTLAWHKILRSGTLSYLDADGEQALADYGVNTVVDLRSDTEVAMSPDKLLPGTDYHHLSVYPLSGQPSFWDKIRRRPHPQHRNWDLADAYLEMLVDHHALAAYRQMFALMLANTAPDHALVFHCAAGKDRTGIGAMMIEGILGVPERVMRADYQLTNLVLANPEGMSSASVNERLLHGGSAVVNEMNAETASGTTFDSVAQFVNDELGGWQKYARQELRLSAHDIQDFVRLYLEK</sequence>
<keyword evidence="2" id="KW-1185">Reference proteome</keyword>
<dbReference type="SUPFAM" id="SSF52799">
    <property type="entry name" value="(Phosphotyrosine protein) phosphatases II"/>
    <property type="match status" value="1"/>
</dbReference>
<gene>
    <name evidence="1" type="ORF">FC50_GL001811</name>
</gene>
<dbReference type="Pfam" id="PF13350">
    <property type="entry name" value="Y_phosphatase3"/>
    <property type="match status" value="1"/>
</dbReference>
<name>A0A0R1U313_9LACO</name>
<dbReference type="STRING" id="1423783.FC50_GL001811"/>
<dbReference type="InterPro" id="IPR029021">
    <property type="entry name" value="Prot-tyrosine_phosphatase-like"/>
</dbReference>
<comment type="caution">
    <text evidence="1">The sequence shown here is derived from an EMBL/GenBank/DDBJ whole genome shotgun (WGS) entry which is preliminary data.</text>
</comment>
<reference evidence="1 2" key="1">
    <citation type="journal article" date="2015" name="Genome Announc.">
        <title>Expanding the biotechnology potential of lactobacilli through comparative genomics of 213 strains and associated genera.</title>
        <authorList>
            <person name="Sun Z."/>
            <person name="Harris H.M."/>
            <person name="McCann A."/>
            <person name="Guo C."/>
            <person name="Argimon S."/>
            <person name="Zhang W."/>
            <person name="Yang X."/>
            <person name="Jeffery I.B."/>
            <person name="Cooney J.C."/>
            <person name="Kagawa T.F."/>
            <person name="Liu W."/>
            <person name="Song Y."/>
            <person name="Salvetti E."/>
            <person name="Wrobel A."/>
            <person name="Rasinkangas P."/>
            <person name="Parkhill J."/>
            <person name="Rea M.C."/>
            <person name="O'Sullivan O."/>
            <person name="Ritari J."/>
            <person name="Douillard F.P."/>
            <person name="Paul Ross R."/>
            <person name="Yang R."/>
            <person name="Briner A.E."/>
            <person name="Felis G.E."/>
            <person name="de Vos W.M."/>
            <person name="Barrangou R."/>
            <person name="Klaenhammer T.R."/>
            <person name="Caufield P.W."/>
            <person name="Cui Y."/>
            <person name="Zhang H."/>
            <person name="O'Toole P.W."/>
        </authorList>
    </citation>
    <scope>NUCLEOTIDE SEQUENCE [LARGE SCALE GENOMIC DNA]</scope>
    <source>
        <strain evidence="1 2">DSM 15945</strain>
    </source>
</reference>
<evidence type="ECO:0000313" key="2">
    <source>
        <dbReference type="Proteomes" id="UP000051922"/>
    </source>
</evidence>